<dbReference type="SUPFAM" id="SSF103473">
    <property type="entry name" value="MFS general substrate transporter"/>
    <property type="match status" value="1"/>
</dbReference>
<keyword evidence="11" id="KW-1185">Reference proteome</keyword>
<evidence type="ECO:0000256" key="6">
    <source>
        <dbReference type="ARBA" id="ARBA00023136"/>
    </source>
</evidence>
<evidence type="ECO:0000256" key="8">
    <source>
        <dbReference type="SAM" id="Phobius"/>
    </source>
</evidence>
<dbReference type="GO" id="GO:0022857">
    <property type="term" value="F:transmembrane transporter activity"/>
    <property type="evidence" value="ECO:0007669"/>
    <property type="project" value="InterPro"/>
</dbReference>
<feature type="transmembrane region" description="Helical" evidence="8">
    <location>
        <begin position="243"/>
        <end position="262"/>
    </location>
</feature>
<evidence type="ECO:0000256" key="7">
    <source>
        <dbReference type="SAM" id="MobiDB-lite"/>
    </source>
</evidence>
<feature type="transmembrane region" description="Helical" evidence="8">
    <location>
        <begin position="467"/>
        <end position="488"/>
    </location>
</feature>
<feature type="transmembrane region" description="Helical" evidence="8">
    <location>
        <begin position="90"/>
        <end position="111"/>
    </location>
</feature>
<evidence type="ECO:0000256" key="3">
    <source>
        <dbReference type="ARBA" id="ARBA00022475"/>
    </source>
</evidence>
<dbReference type="GO" id="GO:0005886">
    <property type="term" value="C:plasma membrane"/>
    <property type="evidence" value="ECO:0007669"/>
    <property type="project" value="UniProtKB-SubCell"/>
</dbReference>
<dbReference type="PROSITE" id="PS50850">
    <property type="entry name" value="MFS"/>
    <property type="match status" value="1"/>
</dbReference>
<feature type="compositionally biased region" description="Polar residues" evidence="7">
    <location>
        <begin position="15"/>
        <end position="32"/>
    </location>
</feature>
<organism evidence="10 11">
    <name type="scientific">Paraburkholderia piptadeniae</name>
    <dbReference type="NCBI Taxonomy" id="1701573"/>
    <lineage>
        <taxon>Bacteria</taxon>
        <taxon>Pseudomonadati</taxon>
        <taxon>Pseudomonadota</taxon>
        <taxon>Betaproteobacteria</taxon>
        <taxon>Burkholderiales</taxon>
        <taxon>Burkholderiaceae</taxon>
        <taxon>Paraburkholderia</taxon>
    </lineage>
</organism>
<dbReference type="Proteomes" id="UP000195569">
    <property type="component" value="Unassembled WGS sequence"/>
</dbReference>
<feature type="transmembrane region" description="Helical" evidence="8">
    <location>
        <begin position="55"/>
        <end position="78"/>
    </location>
</feature>
<feature type="transmembrane region" description="Helical" evidence="8">
    <location>
        <begin position="268"/>
        <end position="287"/>
    </location>
</feature>
<reference evidence="10" key="1">
    <citation type="submission" date="2016-12" db="EMBL/GenBank/DDBJ databases">
        <authorList>
            <person name="Moulin L."/>
        </authorList>
    </citation>
    <scope>NUCLEOTIDE SEQUENCE [LARGE SCALE GENOMIC DNA]</scope>
    <source>
        <strain evidence="10">STM 7183</strain>
    </source>
</reference>
<sequence length="498" mass="51504">MTLPATKRGRPAVHHNNTMQASSSRDNGNTSGSPVSAAASPAPDAELGLPLPQRYWAILVVALGITLAVLDSAIANVALPTIARNLHASAASSIWIVNAYQLSVTISLLPLSSLGDRIGYRRVYLSGMVLFTVASLGCALSGSLPALALARVIQGFGAAGIMSVNTALVRMIYPPARLGRGIAINAMVVAISSAVGPTVASGVLSVAPWPWLFAINVPIGIAAIAVGLRALPRNERHPSPYDYPSAIMNAFVFGLLIFAVDGLGHGEWYGFVAVELIAAVVIGYFFVRRQLTQPAPLLPVDLLKIPIFALSVGASVCSFCAQMLAFVSLPFLLQNHLGMSQVETGLLMTPWPLVIVGAAPLSGVLSDRISAGWLGGAGLATLTVGLLLLATLGAHPTPVDIVWRMALCGAGFGIFQSPNNRTMLSAAPRDRSGGASGMLGTARLTGQTLGSALVALVFGVAREHGPIISLYLAACFSAVASVVSTMRVTQHGAATAAR</sequence>
<feature type="region of interest" description="Disordered" evidence="7">
    <location>
        <begin position="1"/>
        <end position="39"/>
    </location>
</feature>
<keyword evidence="5 8" id="KW-1133">Transmembrane helix</keyword>
<dbReference type="InterPro" id="IPR036259">
    <property type="entry name" value="MFS_trans_sf"/>
</dbReference>
<evidence type="ECO:0000313" key="11">
    <source>
        <dbReference type="Proteomes" id="UP000195569"/>
    </source>
</evidence>
<feature type="transmembrane region" description="Helical" evidence="8">
    <location>
        <begin position="372"/>
        <end position="395"/>
    </location>
</feature>
<dbReference type="InterPro" id="IPR011701">
    <property type="entry name" value="MFS"/>
</dbReference>
<evidence type="ECO:0000256" key="5">
    <source>
        <dbReference type="ARBA" id="ARBA00022989"/>
    </source>
</evidence>
<evidence type="ECO:0000256" key="1">
    <source>
        <dbReference type="ARBA" id="ARBA00004651"/>
    </source>
</evidence>
<feature type="transmembrane region" description="Helical" evidence="8">
    <location>
        <begin position="440"/>
        <end position="461"/>
    </location>
</feature>
<evidence type="ECO:0000259" key="9">
    <source>
        <dbReference type="PROSITE" id="PS50850"/>
    </source>
</evidence>
<gene>
    <name evidence="10" type="primary">yebQ</name>
    <name evidence="10" type="ORF">BN2476_240160</name>
</gene>
<dbReference type="AlphaFoldDB" id="A0A1N7S0F0"/>
<dbReference type="CDD" id="cd17321">
    <property type="entry name" value="MFS_MMR_MDR_like"/>
    <property type="match status" value="1"/>
</dbReference>
<keyword evidence="4 8" id="KW-0812">Transmembrane</keyword>
<dbReference type="PANTHER" id="PTHR42718:SF46">
    <property type="entry name" value="BLR6921 PROTEIN"/>
    <property type="match status" value="1"/>
</dbReference>
<protein>
    <submittedName>
        <fullName evidence="10">Transporter MFS superfamily</fullName>
    </submittedName>
</protein>
<accession>A0A1N7S0F0</accession>
<proteinExistence type="predicted"/>
<feature type="domain" description="Major facilitator superfamily (MFS) profile" evidence="9">
    <location>
        <begin position="57"/>
        <end position="492"/>
    </location>
</feature>
<dbReference type="InterPro" id="IPR020846">
    <property type="entry name" value="MFS_dom"/>
</dbReference>
<keyword evidence="2" id="KW-0813">Transport</keyword>
<evidence type="ECO:0000313" key="10">
    <source>
        <dbReference type="EMBL" id="SIT40447.1"/>
    </source>
</evidence>
<keyword evidence="6 8" id="KW-0472">Membrane</keyword>
<name>A0A1N7S0F0_9BURK</name>
<feature type="transmembrane region" description="Helical" evidence="8">
    <location>
        <begin position="181"/>
        <end position="203"/>
    </location>
</feature>
<evidence type="ECO:0000256" key="2">
    <source>
        <dbReference type="ARBA" id="ARBA00022448"/>
    </source>
</evidence>
<feature type="transmembrane region" description="Helical" evidence="8">
    <location>
        <begin position="123"/>
        <end position="142"/>
    </location>
</feature>
<dbReference type="FunFam" id="1.20.1250.20:FF:000168">
    <property type="entry name" value="Transporter, major facilitator family"/>
    <property type="match status" value="1"/>
</dbReference>
<evidence type="ECO:0000256" key="4">
    <source>
        <dbReference type="ARBA" id="ARBA00022692"/>
    </source>
</evidence>
<dbReference type="Gene3D" id="1.20.1720.10">
    <property type="entry name" value="Multidrug resistance protein D"/>
    <property type="match status" value="1"/>
</dbReference>
<feature type="transmembrane region" description="Helical" evidence="8">
    <location>
        <begin position="345"/>
        <end position="365"/>
    </location>
</feature>
<dbReference type="Pfam" id="PF07690">
    <property type="entry name" value="MFS_1"/>
    <property type="match status" value="1"/>
</dbReference>
<dbReference type="Gene3D" id="1.20.1250.20">
    <property type="entry name" value="MFS general substrate transporter like domains"/>
    <property type="match status" value="1"/>
</dbReference>
<comment type="subcellular location">
    <subcellularLocation>
        <location evidence="1">Cell membrane</location>
        <topology evidence="1">Multi-pass membrane protein</topology>
    </subcellularLocation>
</comment>
<comment type="caution">
    <text evidence="10">The sequence shown here is derived from an EMBL/GenBank/DDBJ whole genome shotgun (WGS) entry which is preliminary data.</text>
</comment>
<dbReference type="EMBL" id="CYGY02000024">
    <property type="protein sequence ID" value="SIT40447.1"/>
    <property type="molecule type" value="Genomic_DNA"/>
</dbReference>
<feature type="transmembrane region" description="Helical" evidence="8">
    <location>
        <begin position="307"/>
        <end position="333"/>
    </location>
</feature>
<dbReference type="FunFam" id="1.20.1720.10:FF:000011">
    <property type="entry name" value="Transporter, major facilitator family"/>
    <property type="match status" value="1"/>
</dbReference>
<feature type="transmembrane region" description="Helical" evidence="8">
    <location>
        <begin position="148"/>
        <end position="169"/>
    </location>
</feature>
<keyword evidence="3" id="KW-1003">Cell membrane</keyword>
<feature type="transmembrane region" description="Helical" evidence="8">
    <location>
        <begin position="209"/>
        <end position="231"/>
    </location>
</feature>
<dbReference type="PANTHER" id="PTHR42718">
    <property type="entry name" value="MAJOR FACILITATOR SUPERFAMILY MULTIDRUG TRANSPORTER MFSC"/>
    <property type="match status" value="1"/>
</dbReference>